<dbReference type="Pfam" id="PF01464">
    <property type="entry name" value="SLT"/>
    <property type="match status" value="1"/>
</dbReference>
<proteinExistence type="predicted"/>
<dbReference type="PANTHER" id="PTHR37423">
    <property type="entry name" value="SOLUBLE LYTIC MUREIN TRANSGLYCOSYLASE-RELATED"/>
    <property type="match status" value="1"/>
</dbReference>
<gene>
    <name evidence="2" type="ORF">ENL71_00140</name>
</gene>
<dbReference type="Gene3D" id="1.10.530.10">
    <property type="match status" value="1"/>
</dbReference>
<comment type="caution">
    <text evidence="2">The sequence shown here is derived from an EMBL/GenBank/DDBJ whole genome shotgun (WGS) entry which is preliminary data.</text>
</comment>
<dbReference type="PANTHER" id="PTHR37423:SF2">
    <property type="entry name" value="MEMBRANE-BOUND LYTIC MUREIN TRANSGLYCOSYLASE C"/>
    <property type="match status" value="1"/>
</dbReference>
<name>A0A7C5Z797_9FIRM</name>
<sequence>MKKKKVIIIVSLLVFLLFFERFYFFVLRQIYPLKFSESISRYSTEIGVDPYLICAIIKSESNFNQYAVSRKGAVGLMQLSPSTAKWVAQKLKTEYLEDSLYDPDYNIRLGSWYLKYLIDYYSGDTKLAVAAYNAGMTNVNKWLSIRKRSTIEIIEIPFKETNYFVKRVFKSYEIYKKLYPKAFKYKDY</sequence>
<dbReference type="InterPro" id="IPR008258">
    <property type="entry name" value="Transglycosylase_SLT_dom_1"/>
</dbReference>
<dbReference type="CDD" id="cd16896">
    <property type="entry name" value="LT_Slt70-like"/>
    <property type="match status" value="1"/>
</dbReference>
<feature type="domain" description="Transglycosylase SLT" evidence="1">
    <location>
        <begin position="39"/>
        <end position="151"/>
    </location>
</feature>
<protein>
    <submittedName>
        <fullName evidence="2">Lytic transglycosylase domain-containing protein</fullName>
    </submittedName>
</protein>
<accession>A0A7C5Z797</accession>
<dbReference type="AlphaFoldDB" id="A0A7C5Z797"/>
<evidence type="ECO:0000259" key="1">
    <source>
        <dbReference type="Pfam" id="PF01464"/>
    </source>
</evidence>
<dbReference type="SUPFAM" id="SSF53955">
    <property type="entry name" value="Lysozyme-like"/>
    <property type="match status" value="1"/>
</dbReference>
<organism evidence="2">
    <name type="scientific">Caldicellulosiruptor owensensis</name>
    <dbReference type="NCBI Taxonomy" id="55205"/>
    <lineage>
        <taxon>Bacteria</taxon>
        <taxon>Bacillati</taxon>
        <taxon>Bacillota</taxon>
        <taxon>Bacillota incertae sedis</taxon>
        <taxon>Caldicellulosiruptorales</taxon>
        <taxon>Caldicellulosiruptoraceae</taxon>
        <taxon>Caldicellulosiruptor</taxon>
    </lineage>
</organism>
<dbReference type="InterPro" id="IPR023346">
    <property type="entry name" value="Lysozyme-like_dom_sf"/>
</dbReference>
<reference evidence="2" key="1">
    <citation type="journal article" date="2020" name="mSystems">
        <title>Genome- and Community-Level Interaction Insights into Carbon Utilization and Element Cycling Functions of Hydrothermarchaeota in Hydrothermal Sediment.</title>
        <authorList>
            <person name="Zhou Z."/>
            <person name="Liu Y."/>
            <person name="Xu W."/>
            <person name="Pan J."/>
            <person name="Luo Z.H."/>
            <person name="Li M."/>
        </authorList>
    </citation>
    <scope>NUCLEOTIDE SEQUENCE [LARGE SCALE GENOMIC DNA]</scope>
    <source>
        <strain evidence="2">SpSt-102</strain>
    </source>
</reference>
<evidence type="ECO:0000313" key="2">
    <source>
        <dbReference type="EMBL" id="HHS00960.1"/>
    </source>
</evidence>
<dbReference type="EMBL" id="DRUZ01000005">
    <property type="protein sequence ID" value="HHS00960.1"/>
    <property type="molecule type" value="Genomic_DNA"/>
</dbReference>